<sequence>MKCVDCRTAVSAELDGEDPGRPAEEVRDHLESCARCARWQAAARDLRPLIRGLRPAAVQRPGGDE</sequence>
<proteinExistence type="predicted"/>
<gene>
    <name evidence="2" type="ORF">ACFQRF_09045</name>
</gene>
<evidence type="ECO:0000259" key="1">
    <source>
        <dbReference type="Pfam" id="PF13490"/>
    </source>
</evidence>
<evidence type="ECO:0000313" key="2">
    <source>
        <dbReference type="EMBL" id="MFC7327887.1"/>
    </source>
</evidence>
<dbReference type="EMBL" id="JBHTBH010000004">
    <property type="protein sequence ID" value="MFC7327887.1"/>
    <property type="molecule type" value="Genomic_DNA"/>
</dbReference>
<accession>A0ABW2KFI9</accession>
<name>A0ABW2KFI9_9ACTN</name>
<organism evidence="2 3">
    <name type="scientific">Marinactinospora rubrisoli</name>
    <dbReference type="NCBI Taxonomy" id="2715399"/>
    <lineage>
        <taxon>Bacteria</taxon>
        <taxon>Bacillati</taxon>
        <taxon>Actinomycetota</taxon>
        <taxon>Actinomycetes</taxon>
        <taxon>Streptosporangiales</taxon>
        <taxon>Nocardiopsidaceae</taxon>
        <taxon>Marinactinospora</taxon>
    </lineage>
</organism>
<feature type="domain" description="Putative zinc-finger" evidence="1">
    <location>
        <begin position="3"/>
        <end position="37"/>
    </location>
</feature>
<dbReference type="Pfam" id="PF13490">
    <property type="entry name" value="zf-HC2"/>
    <property type="match status" value="1"/>
</dbReference>
<dbReference type="RefSeq" id="WP_379870448.1">
    <property type="nucleotide sequence ID" value="NZ_JBHTBH010000004.1"/>
</dbReference>
<keyword evidence="3" id="KW-1185">Reference proteome</keyword>
<dbReference type="Proteomes" id="UP001596540">
    <property type="component" value="Unassembled WGS sequence"/>
</dbReference>
<reference evidence="3" key="1">
    <citation type="journal article" date="2019" name="Int. J. Syst. Evol. Microbiol.">
        <title>The Global Catalogue of Microorganisms (GCM) 10K type strain sequencing project: providing services to taxonomists for standard genome sequencing and annotation.</title>
        <authorList>
            <consortium name="The Broad Institute Genomics Platform"/>
            <consortium name="The Broad Institute Genome Sequencing Center for Infectious Disease"/>
            <person name="Wu L."/>
            <person name="Ma J."/>
        </authorList>
    </citation>
    <scope>NUCLEOTIDE SEQUENCE [LARGE SCALE GENOMIC DNA]</scope>
    <source>
        <strain evidence="3">CGMCC 4.7382</strain>
    </source>
</reference>
<dbReference type="InterPro" id="IPR027383">
    <property type="entry name" value="Znf_put"/>
</dbReference>
<comment type="caution">
    <text evidence="2">The sequence shown here is derived from an EMBL/GenBank/DDBJ whole genome shotgun (WGS) entry which is preliminary data.</text>
</comment>
<protein>
    <submittedName>
        <fullName evidence="2">Zf-HC2 domain-containing protein</fullName>
    </submittedName>
</protein>
<evidence type="ECO:0000313" key="3">
    <source>
        <dbReference type="Proteomes" id="UP001596540"/>
    </source>
</evidence>